<keyword evidence="2" id="KW-1185">Reference proteome</keyword>
<feature type="non-terminal residue" evidence="1">
    <location>
        <position position="1"/>
    </location>
</feature>
<sequence>LKAINLYTMTSTLRSRGQKWNLLLREVSSDQLEFQISVLKTLRKPGKSQKSSQCVIKLNCIHFYNKQKLLNSAKSIICRFMPFITQIIA</sequence>
<comment type="caution">
    <text evidence="1">The sequence shown here is derived from an EMBL/GenBank/DDBJ whole genome shotgun (WGS) entry which is preliminary data.</text>
</comment>
<dbReference type="AlphaFoldDB" id="A0A0R0M8K8"/>
<name>A0A0R0M8K8_9MICR</name>
<reference evidence="1 2" key="1">
    <citation type="submission" date="2015-07" db="EMBL/GenBank/DDBJ databases">
        <title>The genome of Pseudoloma neurophilia, a relevant intracellular parasite of the zebrafish.</title>
        <authorList>
            <person name="Ndikumana S."/>
            <person name="Pelin A."/>
            <person name="Sanders J."/>
            <person name="Corradi N."/>
        </authorList>
    </citation>
    <scope>NUCLEOTIDE SEQUENCE [LARGE SCALE GENOMIC DNA]</scope>
    <source>
        <strain evidence="1 2">MK1</strain>
    </source>
</reference>
<gene>
    <name evidence="1" type="ORF">M153_2100045440</name>
</gene>
<proteinExistence type="predicted"/>
<organism evidence="1 2">
    <name type="scientific">Pseudoloma neurophilia</name>
    <dbReference type="NCBI Taxonomy" id="146866"/>
    <lineage>
        <taxon>Eukaryota</taxon>
        <taxon>Fungi</taxon>
        <taxon>Fungi incertae sedis</taxon>
        <taxon>Microsporidia</taxon>
        <taxon>Pseudoloma</taxon>
    </lineage>
</organism>
<accession>A0A0R0M8K8</accession>
<dbReference type="EMBL" id="LGUB01000003">
    <property type="protein sequence ID" value="KRH95216.1"/>
    <property type="molecule type" value="Genomic_DNA"/>
</dbReference>
<evidence type="ECO:0000313" key="2">
    <source>
        <dbReference type="Proteomes" id="UP000051530"/>
    </source>
</evidence>
<evidence type="ECO:0000313" key="1">
    <source>
        <dbReference type="EMBL" id="KRH95216.1"/>
    </source>
</evidence>
<protein>
    <submittedName>
        <fullName evidence="1">Aldo-keto reductase family protein</fullName>
    </submittedName>
</protein>
<dbReference type="VEuPathDB" id="MicrosporidiaDB:M153_2100045440"/>
<dbReference type="Proteomes" id="UP000051530">
    <property type="component" value="Unassembled WGS sequence"/>
</dbReference>